<organism evidence="1 2">
    <name type="scientific">Cupriavidus yeoncheonensis</name>
    <dbReference type="NCBI Taxonomy" id="1462994"/>
    <lineage>
        <taxon>Bacteria</taxon>
        <taxon>Pseudomonadati</taxon>
        <taxon>Pseudomonadota</taxon>
        <taxon>Betaproteobacteria</taxon>
        <taxon>Burkholderiales</taxon>
        <taxon>Burkholderiaceae</taxon>
        <taxon>Cupriavidus</taxon>
    </lineage>
</organism>
<sequence length="103" mass="11370">MALSAFQRLSDRILARLGEDAVLRNTVPCRVNIEFNVEVVGTDGQMSFARAVATCQRSLRPQRNESLALVDAAGVPIPDQAYLIDSPAFEDNGYTARYVLRRA</sequence>
<dbReference type="RefSeq" id="WP_211945252.1">
    <property type="nucleotide sequence ID" value="NZ_CAJPUY010000001.1"/>
</dbReference>
<gene>
    <name evidence="1" type="ORF">LMG31506_00233</name>
</gene>
<comment type="caution">
    <text evidence="1">The sequence shown here is derived from an EMBL/GenBank/DDBJ whole genome shotgun (WGS) entry which is preliminary data.</text>
</comment>
<name>A0A916IN14_9BURK</name>
<accession>A0A916IN14</accession>
<proteinExistence type="predicted"/>
<evidence type="ECO:0000313" key="1">
    <source>
        <dbReference type="EMBL" id="CAG2126909.1"/>
    </source>
</evidence>
<dbReference type="AlphaFoldDB" id="A0A916IN14"/>
<keyword evidence="2" id="KW-1185">Reference proteome</keyword>
<evidence type="ECO:0000313" key="2">
    <source>
        <dbReference type="Proteomes" id="UP000672934"/>
    </source>
</evidence>
<dbReference type="Proteomes" id="UP000672934">
    <property type="component" value="Unassembled WGS sequence"/>
</dbReference>
<dbReference type="EMBL" id="CAJPUY010000001">
    <property type="protein sequence ID" value="CAG2126909.1"/>
    <property type="molecule type" value="Genomic_DNA"/>
</dbReference>
<reference evidence="1" key="1">
    <citation type="submission" date="2021-03" db="EMBL/GenBank/DDBJ databases">
        <authorList>
            <person name="Peeters C."/>
        </authorList>
    </citation>
    <scope>NUCLEOTIDE SEQUENCE</scope>
    <source>
        <strain evidence="1">LMG 31506</strain>
    </source>
</reference>
<protein>
    <submittedName>
        <fullName evidence="1">Uncharacterized protein</fullName>
    </submittedName>
</protein>